<dbReference type="STRING" id="4537.A0A0E0M032"/>
<keyword evidence="7" id="KW-0808">Transferase</keyword>
<reference evidence="18" key="1">
    <citation type="submission" date="2015-04" db="UniProtKB">
        <authorList>
            <consortium name="EnsemblPlants"/>
        </authorList>
    </citation>
    <scope>IDENTIFICATION</scope>
</reference>
<dbReference type="GO" id="GO:0005524">
    <property type="term" value="F:ATP binding"/>
    <property type="evidence" value="ECO:0007669"/>
    <property type="project" value="UniProtKB-KW"/>
</dbReference>
<keyword evidence="6" id="KW-1003">Cell membrane</keyword>
<dbReference type="GO" id="GO:0005886">
    <property type="term" value="C:plasma membrane"/>
    <property type="evidence" value="ECO:0007669"/>
    <property type="project" value="UniProtKB-SubCell"/>
</dbReference>
<evidence type="ECO:0000256" key="5">
    <source>
        <dbReference type="ARBA" id="ARBA00012513"/>
    </source>
</evidence>
<dbReference type="InterPro" id="IPR019825">
    <property type="entry name" value="Lectin_legB_Mn/Ca_BS"/>
</dbReference>
<dbReference type="InterPro" id="IPR000719">
    <property type="entry name" value="Prot_kinase_dom"/>
</dbReference>
<evidence type="ECO:0000256" key="7">
    <source>
        <dbReference type="ARBA" id="ARBA00022527"/>
    </source>
</evidence>
<dbReference type="OMA" id="QHENDIH"/>
<keyword evidence="7" id="KW-0723">Serine/threonine-protein kinase</keyword>
<dbReference type="Pfam" id="PF07714">
    <property type="entry name" value="PK_Tyr_Ser-Thr"/>
    <property type="match status" value="1"/>
</dbReference>
<keyword evidence="8" id="KW-0812">Transmembrane</keyword>
<reference evidence="18" key="2">
    <citation type="submission" date="2018-05" db="EMBL/GenBank/DDBJ databases">
        <title>OpunRS2 (Oryza punctata Reference Sequence Version 2).</title>
        <authorList>
            <person name="Zhang J."/>
            <person name="Kudrna D."/>
            <person name="Lee S."/>
            <person name="Talag J."/>
            <person name="Welchert J."/>
            <person name="Wing R.A."/>
        </authorList>
    </citation>
    <scope>NUCLEOTIDE SEQUENCE [LARGE SCALE GENOMIC DNA]</scope>
</reference>
<dbReference type="GO" id="GO:0006952">
    <property type="term" value="P:defense response"/>
    <property type="evidence" value="ECO:0007669"/>
    <property type="project" value="UniProtKB-ARBA"/>
</dbReference>
<dbReference type="Gene3D" id="2.60.120.200">
    <property type="match status" value="1"/>
</dbReference>
<dbReference type="PANTHER" id="PTHR27007">
    <property type="match status" value="1"/>
</dbReference>
<keyword evidence="13" id="KW-1133">Transmembrane helix</keyword>
<dbReference type="InterPro" id="IPR001220">
    <property type="entry name" value="Legume_lectin_dom"/>
</dbReference>
<dbReference type="SUPFAM" id="SSF56112">
    <property type="entry name" value="Protein kinase-like (PK-like)"/>
    <property type="match status" value="1"/>
</dbReference>
<dbReference type="InterPro" id="IPR050528">
    <property type="entry name" value="L-type_Lectin-RKs"/>
</dbReference>
<keyword evidence="14" id="KW-0472">Membrane</keyword>
<evidence type="ECO:0000256" key="15">
    <source>
        <dbReference type="ARBA" id="ARBA00023180"/>
    </source>
</evidence>
<evidence type="ECO:0000256" key="10">
    <source>
        <dbReference type="ARBA" id="ARBA00022734"/>
    </source>
</evidence>
<feature type="region of interest" description="Disordered" evidence="16">
    <location>
        <begin position="153"/>
        <end position="184"/>
    </location>
</feature>
<accession>A0A0E0M032</accession>
<evidence type="ECO:0000256" key="14">
    <source>
        <dbReference type="ARBA" id="ARBA00023136"/>
    </source>
</evidence>
<comment type="similarity">
    <text evidence="4">In the C-terminal section; belongs to the protein kinase superfamily. Ser/Thr protein kinase family.</text>
</comment>
<evidence type="ECO:0000313" key="19">
    <source>
        <dbReference type="Proteomes" id="UP000026962"/>
    </source>
</evidence>
<sequence length="293" mass="32156">MYEPGDGMTFFRNQTSGGSGDLGLFINGTNNLCAVAVEIDTYHNIQWNESQYQHIGIDMNSIESVASTDTILPVNYNSSTKLLAVDVRINGTLYHVDFSVDLREVLQEEVAVGFSASNGFSTRVPSCPVLVVQLHSSTEETGQTRAFQEGEVTVTPDDEQHDDGAELERGVTGPKGYHYRDLADTTSDFTDRGDSASSGEVVLAAFTGVSSGLPDGVPVAIKVFSSESSSQGRKEFEGEVRIISQLRHRNLVRVLGWCDSRKGLLLVYELVPEGSLHKHIYNSDRLLTWIREC</sequence>
<dbReference type="PROSITE" id="PS00307">
    <property type="entry name" value="LECTIN_LEGUME_BETA"/>
    <property type="match status" value="1"/>
</dbReference>
<keyword evidence="15" id="KW-0325">Glycoprotein</keyword>
<dbReference type="Gramene" id="OPUNC09G05620.1">
    <property type="protein sequence ID" value="OPUNC09G05620.1"/>
    <property type="gene ID" value="OPUNC09G05620"/>
</dbReference>
<dbReference type="PROSITE" id="PS50011">
    <property type="entry name" value="PROTEIN_KINASE_DOM"/>
    <property type="match status" value="1"/>
</dbReference>
<evidence type="ECO:0000256" key="16">
    <source>
        <dbReference type="SAM" id="MobiDB-lite"/>
    </source>
</evidence>
<dbReference type="AlphaFoldDB" id="A0A0E0M032"/>
<evidence type="ECO:0000256" key="2">
    <source>
        <dbReference type="ARBA" id="ARBA00004479"/>
    </source>
</evidence>
<comment type="subcellular location">
    <subcellularLocation>
        <location evidence="1">Cell membrane</location>
    </subcellularLocation>
    <subcellularLocation>
        <location evidence="2">Membrane</location>
        <topology evidence="2">Single-pass type I membrane protein</topology>
    </subcellularLocation>
</comment>
<keyword evidence="11" id="KW-0547">Nucleotide-binding</keyword>
<evidence type="ECO:0000256" key="3">
    <source>
        <dbReference type="ARBA" id="ARBA00008536"/>
    </source>
</evidence>
<dbReference type="Proteomes" id="UP000026962">
    <property type="component" value="Chromosome 9"/>
</dbReference>
<evidence type="ECO:0000256" key="6">
    <source>
        <dbReference type="ARBA" id="ARBA00022475"/>
    </source>
</evidence>
<dbReference type="GO" id="GO:0051707">
    <property type="term" value="P:response to other organism"/>
    <property type="evidence" value="ECO:0007669"/>
    <property type="project" value="UniProtKB-ARBA"/>
</dbReference>
<keyword evidence="7" id="KW-0418">Kinase</keyword>
<dbReference type="eggNOG" id="ENOG502QTX3">
    <property type="taxonomic scope" value="Eukaryota"/>
</dbReference>
<keyword evidence="9" id="KW-0732">Signal</keyword>
<proteinExistence type="inferred from homology"/>
<keyword evidence="19" id="KW-1185">Reference proteome</keyword>
<dbReference type="EC" id="2.7.11.1" evidence="5"/>
<evidence type="ECO:0000256" key="1">
    <source>
        <dbReference type="ARBA" id="ARBA00004236"/>
    </source>
</evidence>
<comment type="similarity">
    <text evidence="3">In the N-terminal section; belongs to the leguminous lectin family.</text>
</comment>
<protein>
    <recommendedName>
        <fullName evidence="5">non-specific serine/threonine protein kinase</fullName>
        <ecNumber evidence="5">2.7.11.1</ecNumber>
    </recommendedName>
</protein>
<dbReference type="Gene3D" id="3.30.200.20">
    <property type="entry name" value="Phosphorylase Kinase, domain 1"/>
    <property type="match status" value="1"/>
</dbReference>
<keyword evidence="12" id="KW-0067">ATP-binding</keyword>
<evidence type="ECO:0000256" key="4">
    <source>
        <dbReference type="ARBA" id="ARBA00010217"/>
    </source>
</evidence>
<dbReference type="Pfam" id="PF00139">
    <property type="entry name" value="Lectin_legB"/>
    <property type="match status" value="1"/>
</dbReference>
<dbReference type="InterPro" id="IPR013320">
    <property type="entry name" value="ConA-like_dom_sf"/>
</dbReference>
<organism evidence="18">
    <name type="scientific">Oryza punctata</name>
    <name type="common">Red rice</name>
    <dbReference type="NCBI Taxonomy" id="4537"/>
    <lineage>
        <taxon>Eukaryota</taxon>
        <taxon>Viridiplantae</taxon>
        <taxon>Streptophyta</taxon>
        <taxon>Embryophyta</taxon>
        <taxon>Tracheophyta</taxon>
        <taxon>Spermatophyta</taxon>
        <taxon>Magnoliopsida</taxon>
        <taxon>Liliopsida</taxon>
        <taxon>Poales</taxon>
        <taxon>Poaceae</taxon>
        <taxon>BOP clade</taxon>
        <taxon>Oryzoideae</taxon>
        <taxon>Oryzeae</taxon>
        <taxon>Oryzinae</taxon>
        <taxon>Oryza</taxon>
    </lineage>
</organism>
<dbReference type="InterPro" id="IPR011009">
    <property type="entry name" value="Kinase-like_dom_sf"/>
</dbReference>
<dbReference type="GO" id="GO:0004674">
    <property type="term" value="F:protein serine/threonine kinase activity"/>
    <property type="evidence" value="ECO:0007669"/>
    <property type="project" value="UniProtKB-KW"/>
</dbReference>
<dbReference type="InterPro" id="IPR001245">
    <property type="entry name" value="Ser-Thr/Tyr_kinase_cat_dom"/>
</dbReference>
<dbReference type="EnsemblPlants" id="OPUNC09G05620.1">
    <property type="protein sequence ID" value="OPUNC09G05620.1"/>
    <property type="gene ID" value="OPUNC09G05620"/>
</dbReference>
<evidence type="ECO:0000256" key="9">
    <source>
        <dbReference type="ARBA" id="ARBA00022729"/>
    </source>
</evidence>
<evidence type="ECO:0000256" key="8">
    <source>
        <dbReference type="ARBA" id="ARBA00022692"/>
    </source>
</evidence>
<keyword evidence="10" id="KW-0430">Lectin</keyword>
<evidence type="ECO:0000256" key="11">
    <source>
        <dbReference type="ARBA" id="ARBA00022741"/>
    </source>
</evidence>
<evidence type="ECO:0000259" key="17">
    <source>
        <dbReference type="PROSITE" id="PS50011"/>
    </source>
</evidence>
<evidence type="ECO:0000313" key="18">
    <source>
        <dbReference type="EnsemblPlants" id="OPUNC09G05620.1"/>
    </source>
</evidence>
<dbReference type="GO" id="GO:0030246">
    <property type="term" value="F:carbohydrate binding"/>
    <property type="evidence" value="ECO:0007669"/>
    <property type="project" value="UniProtKB-KW"/>
</dbReference>
<dbReference type="HOGENOM" id="CLU_000288_62_1_1"/>
<name>A0A0E0M032_ORYPU</name>
<feature type="domain" description="Protein kinase" evidence="17">
    <location>
        <begin position="187"/>
        <end position="293"/>
    </location>
</feature>
<dbReference type="SUPFAM" id="SSF49899">
    <property type="entry name" value="Concanavalin A-like lectins/glucanases"/>
    <property type="match status" value="1"/>
</dbReference>
<evidence type="ECO:0000256" key="13">
    <source>
        <dbReference type="ARBA" id="ARBA00022989"/>
    </source>
</evidence>
<evidence type="ECO:0000256" key="12">
    <source>
        <dbReference type="ARBA" id="ARBA00022840"/>
    </source>
</evidence>